<dbReference type="Proteomes" id="UP000652761">
    <property type="component" value="Unassembled WGS sequence"/>
</dbReference>
<dbReference type="Pfam" id="PF00571">
    <property type="entry name" value="CBS"/>
    <property type="match status" value="2"/>
</dbReference>
<keyword evidence="6" id="KW-1185">Reference proteome</keyword>
<organism evidence="5 6">
    <name type="scientific">Colocasia esculenta</name>
    <name type="common">Wild taro</name>
    <name type="synonym">Arum esculentum</name>
    <dbReference type="NCBI Taxonomy" id="4460"/>
    <lineage>
        <taxon>Eukaryota</taxon>
        <taxon>Viridiplantae</taxon>
        <taxon>Streptophyta</taxon>
        <taxon>Embryophyta</taxon>
        <taxon>Tracheophyta</taxon>
        <taxon>Spermatophyta</taxon>
        <taxon>Magnoliopsida</taxon>
        <taxon>Liliopsida</taxon>
        <taxon>Araceae</taxon>
        <taxon>Aroideae</taxon>
        <taxon>Colocasieae</taxon>
        <taxon>Colocasia</taxon>
    </lineage>
</organism>
<protein>
    <recommendedName>
        <fullName evidence="4">CBS domain-containing protein</fullName>
    </recommendedName>
</protein>
<evidence type="ECO:0000256" key="1">
    <source>
        <dbReference type="ARBA" id="ARBA00022737"/>
    </source>
</evidence>
<dbReference type="SUPFAM" id="SSF54631">
    <property type="entry name" value="CBS-domain pair"/>
    <property type="match status" value="1"/>
</dbReference>
<feature type="signal peptide" evidence="3">
    <location>
        <begin position="1"/>
        <end position="21"/>
    </location>
</feature>
<evidence type="ECO:0000313" key="6">
    <source>
        <dbReference type="Proteomes" id="UP000652761"/>
    </source>
</evidence>
<gene>
    <name evidence="5" type="ORF">Taro_042060</name>
</gene>
<dbReference type="PROSITE" id="PS51371">
    <property type="entry name" value="CBS"/>
    <property type="match status" value="2"/>
</dbReference>
<reference evidence="5" key="1">
    <citation type="submission" date="2017-07" db="EMBL/GenBank/DDBJ databases">
        <title>Taro Niue Genome Assembly and Annotation.</title>
        <authorList>
            <person name="Atibalentja N."/>
            <person name="Keating K."/>
            <person name="Fields C.J."/>
        </authorList>
    </citation>
    <scope>NUCLEOTIDE SEQUENCE</scope>
    <source>
        <strain evidence="5">Niue_2</strain>
        <tissue evidence="5">Leaf</tissue>
    </source>
</reference>
<accession>A0A843WCZ8</accession>
<evidence type="ECO:0000256" key="3">
    <source>
        <dbReference type="SAM" id="SignalP"/>
    </source>
</evidence>
<sequence length="352" mass="37815">MGSLLLADALVLPCSTGSSLAPPVPASTRAGVAQCFAPRPPLTSSLRRIPLCVRNPSGKSRLLATALGGGGALLSDDSMPSNTSVYIVGDFMTKKEDLRVVKPTTTVDEALEMLVNNRITGFPVIDDDWKLVYPCAGMSMALNLSITLGESALETIWGFKMIAFRCYCPVLSDNAAFTYSTDSKVVGVVSDYDLLALDSISGSSEELSSEIFFVFSISWTCGRGKDADLFPEADSTWRTFSEIQKLLGKTNGKVVGDLMTPAPLVVHEATNLEDAARILLETKYRRLPVVDSSGNLVRLVKPPTSPVLSLGSLLSSDSSDCLFMPKVGIITRGNVIRAALRIKHETEKRTLS</sequence>
<comment type="caution">
    <text evidence="5">The sequence shown here is derived from an EMBL/GenBank/DDBJ whole genome shotgun (WGS) entry which is preliminary data.</text>
</comment>
<keyword evidence="3" id="KW-0732">Signal</keyword>
<feature type="chain" id="PRO_5032823001" description="CBS domain-containing protein" evidence="3">
    <location>
        <begin position="22"/>
        <end position="352"/>
    </location>
</feature>
<dbReference type="InterPro" id="IPR051462">
    <property type="entry name" value="CBS_domain-containing"/>
</dbReference>
<dbReference type="Gene3D" id="3.10.580.10">
    <property type="entry name" value="CBS-domain"/>
    <property type="match status" value="2"/>
</dbReference>
<keyword evidence="2" id="KW-0129">CBS domain</keyword>
<dbReference type="AlphaFoldDB" id="A0A843WCZ8"/>
<evidence type="ECO:0000313" key="5">
    <source>
        <dbReference type="EMBL" id="MQM09193.1"/>
    </source>
</evidence>
<dbReference type="InterPro" id="IPR000644">
    <property type="entry name" value="CBS_dom"/>
</dbReference>
<dbReference type="OrthoDB" id="418595at2759"/>
<dbReference type="PANTHER" id="PTHR48108:SF6">
    <property type="entry name" value="CBS DOMAIN-CONTAINING PROTEIN CBSX1, CHLOROPLASTIC"/>
    <property type="match status" value="1"/>
</dbReference>
<name>A0A843WCZ8_COLES</name>
<dbReference type="SMART" id="SM00116">
    <property type="entry name" value="CBS"/>
    <property type="match status" value="2"/>
</dbReference>
<evidence type="ECO:0000256" key="2">
    <source>
        <dbReference type="PROSITE-ProRule" id="PRU00703"/>
    </source>
</evidence>
<dbReference type="InterPro" id="IPR046342">
    <property type="entry name" value="CBS_dom_sf"/>
</dbReference>
<keyword evidence="1" id="KW-0677">Repeat</keyword>
<feature type="domain" description="CBS" evidence="4">
    <location>
        <begin position="259"/>
        <end position="300"/>
    </location>
</feature>
<feature type="domain" description="CBS" evidence="4">
    <location>
        <begin position="92"/>
        <end position="132"/>
    </location>
</feature>
<evidence type="ECO:0000259" key="4">
    <source>
        <dbReference type="PROSITE" id="PS51371"/>
    </source>
</evidence>
<proteinExistence type="predicted"/>
<dbReference type="PANTHER" id="PTHR48108">
    <property type="entry name" value="CBS DOMAIN-CONTAINING PROTEIN CBSX2, CHLOROPLASTIC"/>
    <property type="match status" value="1"/>
</dbReference>
<dbReference type="EMBL" id="NMUH01004311">
    <property type="protein sequence ID" value="MQM09193.1"/>
    <property type="molecule type" value="Genomic_DNA"/>
</dbReference>